<evidence type="ECO:0000313" key="9">
    <source>
        <dbReference type="Proteomes" id="UP000245390"/>
    </source>
</evidence>
<reference evidence="8 9" key="1">
    <citation type="submission" date="2018-05" db="EMBL/GenBank/DDBJ databases">
        <title>Genomic Encyclopedia of Type Strains, Phase IV (KMG-IV): sequencing the most valuable type-strain genomes for metagenomic binning, comparative biology and taxonomic classification.</title>
        <authorList>
            <person name="Goeker M."/>
        </authorList>
    </citation>
    <scope>NUCLEOTIDE SEQUENCE [LARGE SCALE GENOMIC DNA]</scope>
    <source>
        <strain evidence="8 9">DSM 103371</strain>
    </source>
</reference>
<dbReference type="GO" id="GO:0015074">
    <property type="term" value="P:DNA integration"/>
    <property type="evidence" value="ECO:0007669"/>
    <property type="project" value="UniProtKB-KW"/>
</dbReference>
<dbReference type="AlphaFoldDB" id="A0A316G2U8"/>
<keyword evidence="4" id="KW-0233">DNA recombination</keyword>
<evidence type="ECO:0000259" key="6">
    <source>
        <dbReference type="PROSITE" id="PS51898"/>
    </source>
</evidence>
<evidence type="ECO:0000256" key="5">
    <source>
        <dbReference type="PROSITE-ProRule" id="PRU01248"/>
    </source>
</evidence>
<dbReference type="KEGG" id="salo:EF888_19950"/>
<proteinExistence type="inferred from homology"/>
<sequence length="426" mass="48227">MAKLTKTFIDRVQPPAKGYEIHWDDRVSGYGLRITASGVRAFVAQGRVNGKAVIVTIGRFGLYTEDQARKRAQSILQQMREGIDPRDAKKVDATKQITLRELADAYLARGLLKESTRRDMDRHIETAFKKWKDRAITSITPAECRALFEKIAAEGLRKKPAPAPSAARLYMVTLRTLLNFAIEEYRLQDGTPIILHNPVSILKRDLKPSPPRTEHIDKRQIGEFWNWLDDVRAEAINDDAATGVDFIKFVTLCGGRKDESRTLTWDRVNIDDDPTNCWWHIPDPKNKNPVWLPLSTQAVEVLKLRRGLSDSKFVFPSRGKLGHIMDPRAPFERWAKRTGMKRFSMHDLRRTAITLGINACGLDTAKLELLTNHVPQSVTQKHYLQTSDLRDYHREVQAIGDYIEGAARIAAAKASGANVVSLESRA</sequence>
<feature type="domain" description="Core-binding (CB)" evidence="7">
    <location>
        <begin position="97"/>
        <end position="182"/>
    </location>
</feature>
<dbReference type="Gene3D" id="1.10.150.130">
    <property type="match status" value="1"/>
</dbReference>
<dbReference type="PANTHER" id="PTHR30629:SF2">
    <property type="entry name" value="PROPHAGE INTEGRASE INTS-RELATED"/>
    <property type="match status" value="1"/>
</dbReference>
<dbReference type="InterPro" id="IPR050808">
    <property type="entry name" value="Phage_Integrase"/>
</dbReference>
<evidence type="ECO:0000313" key="8">
    <source>
        <dbReference type="EMBL" id="PWK54982.1"/>
    </source>
</evidence>
<evidence type="ECO:0000256" key="2">
    <source>
        <dbReference type="ARBA" id="ARBA00022908"/>
    </source>
</evidence>
<dbReference type="InterPro" id="IPR013762">
    <property type="entry name" value="Integrase-like_cat_sf"/>
</dbReference>
<protein>
    <submittedName>
        <fullName evidence="8">Integrase</fullName>
    </submittedName>
</protein>
<keyword evidence="2" id="KW-0229">DNA integration</keyword>
<dbReference type="PROSITE" id="PS51898">
    <property type="entry name" value="TYR_RECOMBINASE"/>
    <property type="match status" value="1"/>
</dbReference>
<dbReference type="InterPro" id="IPR011010">
    <property type="entry name" value="DNA_brk_join_enz"/>
</dbReference>
<dbReference type="PROSITE" id="PS51900">
    <property type="entry name" value="CB"/>
    <property type="match status" value="1"/>
</dbReference>
<comment type="similarity">
    <text evidence="1">Belongs to the 'phage' integrase family.</text>
</comment>
<dbReference type="Pfam" id="PF00589">
    <property type="entry name" value="Phage_integrase"/>
    <property type="match status" value="1"/>
</dbReference>
<feature type="domain" description="Tyr recombinase" evidence="6">
    <location>
        <begin position="211"/>
        <end position="396"/>
    </location>
</feature>
<dbReference type="EMBL" id="QGGV01000009">
    <property type="protein sequence ID" value="PWK54982.1"/>
    <property type="molecule type" value="Genomic_DNA"/>
</dbReference>
<comment type="caution">
    <text evidence="8">The sequence shown here is derived from an EMBL/GenBank/DDBJ whole genome shotgun (WGS) entry which is preliminary data.</text>
</comment>
<name>A0A316G2U8_9RHOB</name>
<evidence type="ECO:0000259" key="7">
    <source>
        <dbReference type="PROSITE" id="PS51900"/>
    </source>
</evidence>
<keyword evidence="3 5" id="KW-0238">DNA-binding</keyword>
<gene>
    <name evidence="8" type="ORF">C8D95_10969</name>
</gene>
<dbReference type="InterPro" id="IPR038488">
    <property type="entry name" value="Integrase_DNA-bd_sf"/>
</dbReference>
<dbReference type="Gene3D" id="3.30.160.390">
    <property type="entry name" value="Integrase, DNA-binding domain"/>
    <property type="match status" value="1"/>
</dbReference>
<dbReference type="InterPro" id="IPR044068">
    <property type="entry name" value="CB"/>
</dbReference>
<dbReference type="GO" id="GO:0006310">
    <property type="term" value="P:DNA recombination"/>
    <property type="evidence" value="ECO:0007669"/>
    <property type="project" value="UniProtKB-KW"/>
</dbReference>
<dbReference type="Pfam" id="PF13356">
    <property type="entry name" value="Arm-DNA-bind_3"/>
    <property type="match status" value="1"/>
</dbReference>
<evidence type="ECO:0000256" key="3">
    <source>
        <dbReference type="ARBA" id="ARBA00023125"/>
    </source>
</evidence>
<accession>A0A316G2U8</accession>
<dbReference type="SUPFAM" id="SSF56349">
    <property type="entry name" value="DNA breaking-rejoining enzymes"/>
    <property type="match status" value="1"/>
</dbReference>
<evidence type="ECO:0000256" key="1">
    <source>
        <dbReference type="ARBA" id="ARBA00008857"/>
    </source>
</evidence>
<dbReference type="PANTHER" id="PTHR30629">
    <property type="entry name" value="PROPHAGE INTEGRASE"/>
    <property type="match status" value="1"/>
</dbReference>
<dbReference type="OrthoDB" id="6388170at2"/>
<dbReference type="Proteomes" id="UP000245390">
    <property type="component" value="Unassembled WGS sequence"/>
</dbReference>
<dbReference type="InterPro" id="IPR010998">
    <property type="entry name" value="Integrase_recombinase_N"/>
</dbReference>
<dbReference type="InterPro" id="IPR025166">
    <property type="entry name" value="Integrase_DNA_bind_dom"/>
</dbReference>
<dbReference type="RefSeq" id="WP_109760389.1">
    <property type="nucleotide sequence ID" value="NZ_CP034588.1"/>
</dbReference>
<dbReference type="InterPro" id="IPR002104">
    <property type="entry name" value="Integrase_catalytic"/>
</dbReference>
<dbReference type="GO" id="GO:0003677">
    <property type="term" value="F:DNA binding"/>
    <property type="evidence" value="ECO:0007669"/>
    <property type="project" value="UniProtKB-UniRule"/>
</dbReference>
<dbReference type="Gene3D" id="1.10.443.10">
    <property type="entry name" value="Intergrase catalytic core"/>
    <property type="match status" value="1"/>
</dbReference>
<organism evidence="8 9">
    <name type="scientific">Silicimonas algicola</name>
    <dbReference type="NCBI Taxonomy" id="1826607"/>
    <lineage>
        <taxon>Bacteria</taxon>
        <taxon>Pseudomonadati</taxon>
        <taxon>Pseudomonadota</taxon>
        <taxon>Alphaproteobacteria</taxon>
        <taxon>Rhodobacterales</taxon>
        <taxon>Paracoccaceae</taxon>
    </lineage>
</organism>
<keyword evidence="9" id="KW-1185">Reference proteome</keyword>
<evidence type="ECO:0000256" key="4">
    <source>
        <dbReference type="ARBA" id="ARBA00023172"/>
    </source>
</evidence>